<dbReference type="PANTHER" id="PTHR43630:SF2">
    <property type="entry name" value="GLYCOSYLTRANSFERASE"/>
    <property type="match status" value="1"/>
</dbReference>
<evidence type="ECO:0000259" key="4">
    <source>
        <dbReference type="Pfam" id="PF00535"/>
    </source>
</evidence>
<protein>
    <recommendedName>
        <fullName evidence="4">Glycosyltransferase 2-like domain-containing protein</fullName>
    </recommendedName>
</protein>
<feature type="domain" description="Glycosyltransferase 2-like" evidence="4">
    <location>
        <begin position="4"/>
        <end position="126"/>
    </location>
</feature>
<dbReference type="Proteomes" id="UP000177905">
    <property type="component" value="Unassembled WGS sequence"/>
</dbReference>
<evidence type="ECO:0000313" key="6">
    <source>
        <dbReference type="Proteomes" id="UP000177905"/>
    </source>
</evidence>
<organism evidence="5 6">
    <name type="scientific">candidate division WOR-1 bacterium RIFOXYB2_FULL_36_35</name>
    <dbReference type="NCBI Taxonomy" id="1802578"/>
    <lineage>
        <taxon>Bacteria</taxon>
        <taxon>Bacillati</taxon>
        <taxon>Saganbacteria</taxon>
    </lineage>
</organism>
<evidence type="ECO:0000256" key="1">
    <source>
        <dbReference type="ARBA" id="ARBA00022737"/>
    </source>
</evidence>
<keyword evidence="2 3" id="KW-0802">TPR repeat</keyword>
<dbReference type="EMBL" id="MEUA01000017">
    <property type="protein sequence ID" value="OGC15787.1"/>
    <property type="molecule type" value="Genomic_DNA"/>
</dbReference>
<dbReference type="InterPro" id="IPR019734">
    <property type="entry name" value="TPR_rpt"/>
</dbReference>
<dbReference type="InterPro" id="IPR001173">
    <property type="entry name" value="Glyco_trans_2-like"/>
</dbReference>
<sequence>MKISACMIVKNEENVLKLTLPDLSRGADEIILVDTGSTDGTIEVAKQFGAMVYHFPWTDDFSAARNESLKYATGDFILWVDADEFIAEEKIQKLRSVLLDIKEDAFYLPVYEAKFGQKEGTKFYFRLKGFKNKKGIHFERAFNEQVYDLSHQLVSSSLFLGGIEIFHWGTDLSEEKTKLKRERNLRILKKKLQDEPNDPYFHFMLANNYYETGCFDLAFDCYGEVVKLLPNNHIAISSRIKRARILVKQKKFQDAYAELKSVLNLDSTNAEAFNLIGSIYISTNNLPYAIKILEHASTLVLPQKSLKSFNVDDYTFLPRFLLANAYLLNGQKKEALETFTAAYEFKHDANVLRRIEKLRVEIEGDKSNGR</sequence>
<dbReference type="Gene3D" id="1.25.40.10">
    <property type="entry name" value="Tetratricopeptide repeat domain"/>
    <property type="match status" value="1"/>
</dbReference>
<dbReference type="AlphaFoldDB" id="A0A1F4S5Z1"/>
<dbReference type="InterPro" id="IPR013105">
    <property type="entry name" value="TPR_2"/>
</dbReference>
<gene>
    <name evidence="5" type="ORF">A2290_05555</name>
</gene>
<dbReference type="Pfam" id="PF07719">
    <property type="entry name" value="TPR_2"/>
    <property type="match status" value="1"/>
</dbReference>
<dbReference type="Pfam" id="PF00535">
    <property type="entry name" value="Glycos_transf_2"/>
    <property type="match status" value="1"/>
</dbReference>
<dbReference type="SUPFAM" id="SSF53448">
    <property type="entry name" value="Nucleotide-diphospho-sugar transferases"/>
    <property type="match status" value="1"/>
</dbReference>
<comment type="caution">
    <text evidence="5">The sequence shown here is derived from an EMBL/GenBank/DDBJ whole genome shotgun (WGS) entry which is preliminary data.</text>
</comment>
<dbReference type="InterPro" id="IPR029044">
    <property type="entry name" value="Nucleotide-diphossugar_trans"/>
</dbReference>
<reference evidence="5 6" key="1">
    <citation type="journal article" date="2016" name="Nat. Commun.">
        <title>Thousands of microbial genomes shed light on interconnected biogeochemical processes in an aquifer system.</title>
        <authorList>
            <person name="Anantharaman K."/>
            <person name="Brown C.T."/>
            <person name="Hug L.A."/>
            <person name="Sharon I."/>
            <person name="Castelle C.J."/>
            <person name="Probst A.J."/>
            <person name="Thomas B.C."/>
            <person name="Singh A."/>
            <person name="Wilkins M.J."/>
            <person name="Karaoz U."/>
            <person name="Brodie E.L."/>
            <person name="Williams K.H."/>
            <person name="Hubbard S.S."/>
            <person name="Banfield J.F."/>
        </authorList>
    </citation>
    <scope>NUCLEOTIDE SEQUENCE [LARGE SCALE GENOMIC DNA]</scope>
</reference>
<feature type="repeat" description="TPR" evidence="3">
    <location>
        <begin position="199"/>
        <end position="232"/>
    </location>
</feature>
<name>A0A1F4S5Z1_UNCSA</name>
<evidence type="ECO:0000313" key="5">
    <source>
        <dbReference type="EMBL" id="OGC15787.1"/>
    </source>
</evidence>
<dbReference type="PANTHER" id="PTHR43630">
    <property type="entry name" value="POLY-BETA-1,6-N-ACETYL-D-GLUCOSAMINE SYNTHASE"/>
    <property type="match status" value="1"/>
</dbReference>
<dbReference type="PROSITE" id="PS50005">
    <property type="entry name" value="TPR"/>
    <property type="match status" value="1"/>
</dbReference>
<dbReference type="SMART" id="SM00028">
    <property type="entry name" value="TPR"/>
    <property type="match status" value="4"/>
</dbReference>
<dbReference type="SUPFAM" id="SSF48452">
    <property type="entry name" value="TPR-like"/>
    <property type="match status" value="1"/>
</dbReference>
<dbReference type="CDD" id="cd02511">
    <property type="entry name" value="Beta4Glucosyltransferase"/>
    <property type="match status" value="1"/>
</dbReference>
<proteinExistence type="predicted"/>
<dbReference type="Gene3D" id="3.90.550.10">
    <property type="entry name" value="Spore Coat Polysaccharide Biosynthesis Protein SpsA, Chain A"/>
    <property type="match status" value="1"/>
</dbReference>
<dbReference type="InterPro" id="IPR011990">
    <property type="entry name" value="TPR-like_helical_dom_sf"/>
</dbReference>
<evidence type="ECO:0000256" key="3">
    <source>
        <dbReference type="PROSITE-ProRule" id="PRU00339"/>
    </source>
</evidence>
<evidence type="ECO:0000256" key="2">
    <source>
        <dbReference type="ARBA" id="ARBA00022803"/>
    </source>
</evidence>
<keyword evidence="1" id="KW-0677">Repeat</keyword>
<accession>A0A1F4S5Z1</accession>